<accession>A0ABT6M8U5</accession>
<dbReference type="SUPFAM" id="SSF63829">
    <property type="entry name" value="Calcium-dependent phosphotriesterase"/>
    <property type="match status" value="1"/>
</dbReference>
<dbReference type="InterPro" id="IPR008557">
    <property type="entry name" value="PhoX"/>
</dbReference>
<dbReference type="RefSeq" id="WP_280760075.1">
    <property type="nucleotide sequence ID" value="NZ_JARXVC010000004.1"/>
</dbReference>
<feature type="region of interest" description="Disordered" evidence="1">
    <location>
        <begin position="74"/>
        <end position="97"/>
    </location>
</feature>
<gene>
    <name evidence="2" type="ORF">M2280_001941</name>
</gene>
<keyword evidence="3" id="KW-1185">Reference proteome</keyword>
<dbReference type="Pfam" id="PF05787">
    <property type="entry name" value="PhoX"/>
    <property type="match status" value="2"/>
</dbReference>
<dbReference type="InterPro" id="IPR006311">
    <property type="entry name" value="TAT_signal"/>
</dbReference>
<evidence type="ECO:0000256" key="1">
    <source>
        <dbReference type="SAM" id="MobiDB-lite"/>
    </source>
</evidence>
<proteinExistence type="predicted"/>
<evidence type="ECO:0000313" key="3">
    <source>
        <dbReference type="Proteomes" id="UP001160334"/>
    </source>
</evidence>
<protein>
    <submittedName>
        <fullName evidence="2">Secreted PhoX family phosphatase</fullName>
    </submittedName>
</protein>
<name>A0ABT6M8U5_9NOCA</name>
<dbReference type="PROSITE" id="PS51318">
    <property type="entry name" value="TAT"/>
    <property type="match status" value="1"/>
</dbReference>
<dbReference type="Proteomes" id="UP001160334">
    <property type="component" value="Unassembled WGS sequence"/>
</dbReference>
<reference evidence="2 3" key="1">
    <citation type="submission" date="2023-04" db="EMBL/GenBank/DDBJ databases">
        <title>Forest soil microbial communities from Buena Vista Peninsula, Colon Province, Panama.</title>
        <authorList>
            <person name="Bouskill N."/>
        </authorList>
    </citation>
    <scope>NUCLEOTIDE SEQUENCE [LARGE SCALE GENOMIC DNA]</scope>
    <source>
        <strain evidence="2 3">CFH S0262</strain>
    </source>
</reference>
<dbReference type="PANTHER" id="PTHR35399:SF4">
    <property type="entry name" value="MEMBRANE PROTEIN"/>
    <property type="match status" value="1"/>
</dbReference>
<organism evidence="2 3">
    <name type="scientific">Prescottella agglutinans</name>
    <dbReference type="NCBI Taxonomy" id="1644129"/>
    <lineage>
        <taxon>Bacteria</taxon>
        <taxon>Bacillati</taxon>
        <taxon>Actinomycetota</taxon>
        <taxon>Actinomycetes</taxon>
        <taxon>Mycobacteriales</taxon>
        <taxon>Nocardiaceae</taxon>
        <taxon>Prescottella</taxon>
    </lineage>
</organism>
<sequence>MTSSPLDRRTFLGRTALAGLGVTLAGSVGTLFQPALASAAPGKAVGYGPLVPDPKGILALPAGFSYAIVSRSGETKLDDGSPVPGDPDANGVFANGNGTTIVTNHEIGSDEPFGVPVVDGLTYDPGARGGTTTTTIAPNGSRQGQYVSVAGTVNNCAGGITPWGTWLTCEETEARAGSKGFTLDHGYVFEVDPAGRAANIGKSPIPLKFLGRYAHEAVAVDPASGTIYLTEDASGPNGLYYRWTPPAGFKGGRGALHALAQSQGGDTAGTLQAMTCFAGDVHVPDLSQATEPGVRYTVRWVDVPDRDAKSTSVRKQFTNDQVTRSRKLEGQWWGDGGVYFVASYARTSDGSVAEHDGQVWFHDPVAQTIELKTLFGVNPNPSVDTGNYDGPDNITVSPHGGVILAEDGEGINHLIGVTENGEPFPIARNELNDSEFCGPAFSADGKTLYANIQSPGLTLAIRGPWRRPTSGSANLPFGSANLPFGS</sequence>
<dbReference type="EMBL" id="JARXVC010000004">
    <property type="protein sequence ID" value="MDH6280728.1"/>
    <property type="molecule type" value="Genomic_DNA"/>
</dbReference>
<dbReference type="PANTHER" id="PTHR35399">
    <property type="entry name" value="SLR8030 PROTEIN"/>
    <property type="match status" value="1"/>
</dbReference>
<comment type="caution">
    <text evidence="2">The sequence shown here is derived from an EMBL/GenBank/DDBJ whole genome shotgun (WGS) entry which is preliminary data.</text>
</comment>
<evidence type="ECO:0000313" key="2">
    <source>
        <dbReference type="EMBL" id="MDH6280728.1"/>
    </source>
</evidence>